<dbReference type="GO" id="GO:0005886">
    <property type="term" value="C:plasma membrane"/>
    <property type="evidence" value="ECO:0007669"/>
    <property type="project" value="UniProtKB-SubCell"/>
</dbReference>
<evidence type="ECO:0000256" key="3">
    <source>
        <dbReference type="ARBA" id="ARBA00022475"/>
    </source>
</evidence>
<comment type="similarity">
    <text evidence="2">Belongs to the FliN/MopA/SpaO family.</text>
</comment>
<gene>
    <name evidence="8" type="primary">fliN</name>
    <name evidence="8" type="ORF">AXFE_26050</name>
</gene>
<dbReference type="OrthoDB" id="9773459at2"/>
<dbReference type="Pfam" id="PF01052">
    <property type="entry name" value="FliMN_C"/>
    <property type="match status" value="1"/>
</dbReference>
<evidence type="ECO:0000256" key="1">
    <source>
        <dbReference type="ARBA" id="ARBA00004413"/>
    </source>
</evidence>
<comment type="caution">
    <text evidence="8">The sequence shown here is derived from an EMBL/GenBank/DDBJ whole genome shotgun (WGS) entry which is preliminary data.</text>
</comment>
<keyword evidence="6" id="KW-0472">Membrane</keyword>
<dbReference type="Proteomes" id="UP000032360">
    <property type="component" value="Unassembled WGS sequence"/>
</dbReference>
<dbReference type="PANTHER" id="PTHR43484:SF1">
    <property type="entry name" value="FLAGELLAR MOTOR SWITCH PROTEIN FLIN"/>
    <property type="match status" value="1"/>
</dbReference>
<dbReference type="SUPFAM" id="SSF101801">
    <property type="entry name" value="Surface presentation of antigens (SPOA)"/>
    <property type="match status" value="1"/>
</dbReference>
<dbReference type="EMBL" id="JXYS01000080">
    <property type="protein sequence ID" value="KJF16542.1"/>
    <property type="molecule type" value="Genomic_DNA"/>
</dbReference>
<proteinExistence type="inferred from homology"/>
<comment type="subcellular location">
    <subcellularLocation>
        <location evidence="1">Cell membrane</location>
        <topology evidence="1">Peripheral membrane protein</topology>
        <orientation evidence="1">Cytoplasmic side</orientation>
    </subcellularLocation>
</comment>
<name>A0A0D8HFH8_9ACTN</name>
<protein>
    <submittedName>
        <fullName evidence="8">Flagellar motor switch protein FliN</fullName>
    </submittedName>
</protein>
<keyword evidence="4" id="KW-0145">Chemotaxis</keyword>
<dbReference type="GO" id="GO:0009425">
    <property type="term" value="C:bacterial-type flagellum basal body"/>
    <property type="evidence" value="ECO:0007669"/>
    <property type="project" value="InterPro"/>
</dbReference>
<evidence type="ECO:0000256" key="2">
    <source>
        <dbReference type="ARBA" id="ARBA00009226"/>
    </source>
</evidence>
<keyword evidence="8" id="KW-0966">Cell projection</keyword>
<dbReference type="InterPro" id="IPR012826">
    <property type="entry name" value="FliN"/>
</dbReference>
<dbReference type="STRING" id="1280514.AXFE_26050"/>
<dbReference type="InterPro" id="IPR001543">
    <property type="entry name" value="FliN-like_C"/>
</dbReference>
<evidence type="ECO:0000256" key="5">
    <source>
        <dbReference type="ARBA" id="ARBA00022779"/>
    </source>
</evidence>
<dbReference type="PRINTS" id="PR00956">
    <property type="entry name" value="FLGMOTORFLIN"/>
</dbReference>
<dbReference type="PATRIC" id="fig|1280514.3.peg.3417"/>
<keyword evidence="9" id="KW-1185">Reference proteome</keyword>
<feature type="domain" description="Flagellar motor switch protein FliN-like C-terminal" evidence="7">
    <location>
        <begin position="34"/>
        <end position="103"/>
    </location>
</feature>
<sequence length="111" mass="12095">MTDISTDFSDTNQNGNENFLGKRLESDLGPLGVIQNVEMEITVELGRAKMSVRELLSLTSGDVVELDRLATSPVDVLVNGTLVARAEVVVVEDEFGIRITEVVGRDERSDS</sequence>
<reference evidence="8 9" key="1">
    <citation type="submission" date="2015-01" db="EMBL/GenBank/DDBJ databases">
        <title>Draft genome of the acidophilic iron oxidizer Acidithrix ferrooxidans strain Py-F3.</title>
        <authorList>
            <person name="Poehlein A."/>
            <person name="Eisen S."/>
            <person name="Schloemann M."/>
            <person name="Johnson B.D."/>
            <person name="Daniel R."/>
            <person name="Muehling M."/>
        </authorList>
    </citation>
    <scope>NUCLEOTIDE SEQUENCE [LARGE SCALE GENOMIC DNA]</scope>
    <source>
        <strain evidence="8 9">Py-F3</strain>
    </source>
</reference>
<evidence type="ECO:0000256" key="4">
    <source>
        <dbReference type="ARBA" id="ARBA00022500"/>
    </source>
</evidence>
<dbReference type="RefSeq" id="WP_082058726.1">
    <property type="nucleotide sequence ID" value="NZ_JXYS01000080.1"/>
</dbReference>
<dbReference type="GO" id="GO:0003774">
    <property type="term" value="F:cytoskeletal motor activity"/>
    <property type="evidence" value="ECO:0007669"/>
    <property type="project" value="InterPro"/>
</dbReference>
<dbReference type="GO" id="GO:0006935">
    <property type="term" value="P:chemotaxis"/>
    <property type="evidence" value="ECO:0007669"/>
    <property type="project" value="UniProtKB-KW"/>
</dbReference>
<dbReference type="AlphaFoldDB" id="A0A0D8HFH8"/>
<keyword evidence="8" id="KW-0969">Cilium</keyword>
<keyword evidence="8" id="KW-0282">Flagellum</keyword>
<evidence type="ECO:0000313" key="9">
    <source>
        <dbReference type="Proteomes" id="UP000032360"/>
    </source>
</evidence>
<organism evidence="8 9">
    <name type="scientific">Acidithrix ferrooxidans</name>
    <dbReference type="NCBI Taxonomy" id="1280514"/>
    <lineage>
        <taxon>Bacteria</taxon>
        <taxon>Bacillati</taxon>
        <taxon>Actinomycetota</taxon>
        <taxon>Acidimicrobiia</taxon>
        <taxon>Acidimicrobiales</taxon>
        <taxon>Acidimicrobiaceae</taxon>
        <taxon>Acidithrix</taxon>
    </lineage>
</organism>
<dbReference type="GO" id="GO:0071973">
    <property type="term" value="P:bacterial-type flagellum-dependent cell motility"/>
    <property type="evidence" value="ECO:0007669"/>
    <property type="project" value="InterPro"/>
</dbReference>
<dbReference type="NCBIfam" id="TIGR02480">
    <property type="entry name" value="fliN"/>
    <property type="match status" value="1"/>
</dbReference>
<dbReference type="InterPro" id="IPR036429">
    <property type="entry name" value="SpoA-like_sf"/>
</dbReference>
<keyword evidence="5" id="KW-0283">Flagellar rotation</keyword>
<accession>A0A0D8HFH8</accession>
<dbReference type="InterPro" id="IPR001172">
    <property type="entry name" value="FliN_T3SS_HrcQb"/>
</dbReference>
<keyword evidence="3" id="KW-1003">Cell membrane</keyword>
<evidence type="ECO:0000313" key="8">
    <source>
        <dbReference type="EMBL" id="KJF16542.1"/>
    </source>
</evidence>
<dbReference type="InterPro" id="IPR051469">
    <property type="entry name" value="FliN/MopA/SpaO"/>
</dbReference>
<evidence type="ECO:0000256" key="6">
    <source>
        <dbReference type="ARBA" id="ARBA00023136"/>
    </source>
</evidence>
<dbReference type="PANTHER" id="PTHR43484">
    <property type="match status" value="1"/>
</dbReference>
<dbReference type="Gene3D" id="2.30.330.10">
    <property type="entry name" value="SpoA-like"/>
    <property type="match status" value="1"/>
</dbReference>
<evidence type="ECO:0000259" key="7">
    <source>
        <dbReference type="Pfam" id="PF01052"/>
    </source>
</evidence>